<evidence type="ECO:0000313" key="3">
    <source>
        <dbReference type="Proteomes" id="UP000299102"/>
    </source>
</evidence>
<protein>
    <submittedName>
        <fullName evidence="2">Uncharacterized protein</fullName>
    </submittedName>
</protein>
<dbReference type="EMBL" id="BGZK01000224">
    <property type="protein sequence ID" value="GBP29749.1"/>
    <property type="molecule type" value="Genomic_DNA"/>
</dbReference>
<dbReference type="Proteomes" id="UP000299102">
    <property type="component" value="Unassembled WGS sequence"/>
</dbReference>
<proteinExistence type="predicted"/>
<reference evidence="2 3" key="1">
    <citation type="journal article" date="2019" name="Commun. Biol.">
        <title>The bagworm genome reveals a unique fibroin gene that provides high tensile strength.</title>
        <authorList>
            <person name="Kono N."/>
            <person name="Nakamura H."/>
            <person name="Ohtoshi R."/>
            <person name="Tomita M."/>
            <person name="Numata K."/>
            <person name="Arakawa K."/>
        </authorList>
    </citation>
    <scope>NUCLEOTIDE SEQUENCE [LARGE SCALE GENOMIC DNA]</scope>
</reference>
<organism evidence="2 3">
    <name type="scientific">Eumeta variegata</name>
    <name type="common">Bagworm moth</name>
    <name type="synonym">Eumeta japonica</name>
    <dbReference type="NCBI Taxonomy" id="151549"/>
    <lineage>
        <taxon>Eukaryota</taxon>
        <taxon>Metazoa</taxon>
        <taxon>Ecdysozoa</taxon>
        <taxon>Arthropoda</taxon>
        <taxon>Hexapoda</taxon>
        <taxon>Insecta</taxon>
        <taxon>Pterygota</taxon>
        <taxon>Neoptera</taxon>
        <taxon>Endopterygota</taxon>
        <taxon>Lepidoptera</taxon>
        <taxon>Glossata</taxon>
        <taxon>Ditrysia</taxon>
        <taxon>Tineoidea</taxon>
        <taxon>Psychidae</taxon>
        <taxon>Oiketicinae</taxon>
        <taxon>Eumeta</taxon>
    </lineage>
</organism>
<evidence type="ECO:0000313" key="2">
    <source>
        <dbReference type="EMBL" id="GBP29749.1"/>
    </source>
</evidence>
<comment type="caution">
    <text evidence="2">The sequence shown here is derived from an EMBL/GenBank/DDBJ whole genome shotgun (WGS) entry which is preliminary data.</text>
</comment>
<evidence type="ECO:0000256" key="1">
    <source>
        <dbReference type="SAM" id="MobiDB-lite"/>
    </source>
</evidence>
<dbReference type="AlphaFoldDB" id="A0A4C1UTX7"/>
<feature type="compositionally biased region" description="Basic and acidic residues" evidence="1">
    <location>
        <begin position="121"/>
        <end position="152"/>
    </location>
</feature>
<accession>A0A4C1UTX7</accession>
<sequence>MSGTYNNKSCNTNFKILQKKLFYIAIYISCYARINKLTPRRERRRKNVQSPLEPDRKRRTYVVSASARSGHARGDRFATLLKYKTALIMRARASNKKHVLNVRTTLGERSFLSLQAENNIQKKDQDQHRYRNYERNRDKSPDQNYKRSHDCETELGLGPEGKLESESGIEIYRQIV</sequence>
<name>A0A4C1UTX7_EUMVA</name>
<feature type="region of interest" description="Disordered" evidence="1">
    <location>
        <begin position="121"/>
        <end position="159"/>
    </location>
</feature>
<gene>
    <name evidence="2" type="ORF">EVAR_94587_1</name>
</gene>
<keyword evidence="3" id="KW-1185">Reference proteome</keyword>